<protein>
    <submittedName>
        <fullName evidence="2">Uncharacterized protein</fullName>
    </submittedName>
</protein>
<evidence type="ECO:0000313" key="4">
    <source>
        <dbReference type="Proteomes" id="UP000262712"/>
    </source>
</evidence>
<dbReference type="Proteomes" id="UP000221222">
    <property type="component" value="Unassembled WGS sequence"/>
</dbReference>
<reference evidence="1 4" key="2">
    <citation type="submission" date="2018-08" db="EMBL/GenBank/DDBJ databases">
        <title>Complete genome of the Arcobacter molluscorum type strain LMG 25693.</title>
        <authorList>
            <person name="Miller W.G."/>
            <person name="Yee E."/>
            <person name="Bono J.L."/>
        </authorList>
    </citation>
    <scope>NUCLEOTIDE SEQUENCE [LARGE SCALE GENOMIC DNA]</scope>
    <source>
        <strain evidence="1 4">CECT 7696</strain>
    </source>
</reference>
<keyword evidence="3" id="KW-1185">Reference proteome</keyword>
<accession>A0A2G1DHA0</accession>
<sequence length="85" mass="10363">MLKEKTQDFLRVQIMDLNDFNYSFEEDGEYLHVIFDEVFSKKIQKEFTFKVLNDTLYMHSISYGWKPVQKGASNKYFWIDLLYED</sequence>
<dbReference type="EMBL" id="CP032098">
    <property type="protein sequence ID" value="AXX91062.1"/>
    <property type="molecule type" value="Genomic_DNA"/>
</dbReference>
<name>A0A2G1DHA0_9BACT</name>
<dbReference type="Proteomes" id="UP000262712">
    <property type="component" value="Chromosome"/>
</dbReference>
<evidence type="ECO:0000313" key="2">
    <source>
        <dbReference type="EMBL" id="PHO17863.1"/>
    </source>
</evidence>
<organism evidence="2 3">
    <name type="scientific">Malaciobacter molluscorum LMG 25693</name>
    <dbReference type="NCBI Taxonomy" id="870501"/>
    <lineage>
        <taxon>Bacteria</taxon>
        <taxon>Pseudomonadati</taxon>
        <taxon>Campylobacterota</taxon>
        <taxon>Epsilonproteobacteria</taxon>
        <taxon>Campylobacterales</taxon>
        <taxon>Arcobacteraceae</taxon>
        <taxon>Malaciobacter</taxon>
    </lineage>
</organism>
<evidence type="ECO:0000313" key="3">
    <source>
        <dbReference type="Proteomes" id="UP000221222"/>
    </source>
</evidence>
<dbReference type="AlphaFoldDB" id="A0A2G1DHA0"/>
<dbReference type="RefSeq" id="WP_099342576.1">
    <property type="nucleotide sequence ID" value="NZ_CP032098.1"/>
</dbReference>
<evidence type="ECO:0000313" key="1">
    <source>
        <dbReference type="EMBL" id="AXX91062.1"/>
    </source>
</evidence>
<dbReference type="EMBL" id="NXFY01000011">
    <property type="protein sequence ID" value="PHO17863.1"/>
    <property type="molecule type" value="Genomic_DNA"/>
</dbReference>
<gene>
    <name evidence="1" type="ORF">AMOL_0021</name>
    <name evidence="2" type="ORF">CPU12_07970</name>
</gene>
<dbReference type="KEGG" id="amol:AMOL_0021"/>
<proteinExistence type="predicted"/>
<reference evidence="2 3" key="1">
    <citation type="submission" date="2017-09" db="EMBL/GenBank/DDBJ databases">
        <title>Arcobacter canalis sp. nov., a new species isolated from a water canal contaminated with urban sewage.</title>
        <authorList>
            <person name="Perez-Cataluna A."/>
            <person name="Salas-Masso N."/>
            <person name="Figueras M.J."/>
        </authorList>
    </citation>
    <scope>NUCLEOTIDE SEQUENCE [LARGE SCALE GENOMIC DNA]</scope>
    <source>
        <strain evidence="2 3">F98-3</strain>
    </source>
</reference>